<accession>A0AA39LXP4</accession>
<evidence type="ECO:0000256" key="4">
    <source>
        <dbReference type="PROSITE-ProRule" id="PRU00175"/>
    </source>
</evidence>
<dbReference type="PANTHER" id="PTHR45931">
    <property type="entry name" value="SI:CH211-59O9.10"/>
    <property type="match status" value="1"/>
</dbReference>
<keyword evidence="1" id="KW-0479">Metal-binding</keyword>
<dbReference type="CDD" id="cd16454">
    <property type="entry name" value="RING-H2_PA-TM-RING"/>
    <property type="match status" value="1"/>
</dbReference>
<evidence type="ECO:0000256" key="1">
    <source>
        <dbReference type="ARBA" id="ARBA00022723"/>
    </source>
</evidence>
<evidence type="ECO:0000256" key="3">
    <source>
        <dbReference type="ARBA" id="ARBA00022833"/>
    </source>
</evidence>
<dbReference type="PANTHER" id="PTHR45931:SF3">
    <property type="entry name" value="RING ZINC FINGER-CONTAINING PROTEIN"/>
    <property type="match status" value="1"/>
</dbReference>
<proteinExistence type="predicted"/>
<dbReference type="InterPro" id="IPR013083">
    <property type="entry name" value="Znf_RING/FYVE/PHD"/>
</dbReference>
<keyword evidence="2 4" id="KW-0863">Zinc-finger</keyword>
<feature type="compositionally biased region" description="Polar residues" evidence="5">
    <location>
        <begin position="99"/>
        <end position="108"/>
    </location>
</feature>
<organism evidence="7 8">
    <name type="scientific">Steinernema hermaphroditum</name>
    <dbReference type="NCBI Taxonomy" id="289476"/>
    <lineage>
        <taxon>Eukaryota</taxon>
        <taxon>Metazoa</taxon>
        <taxon>Ecdysozoa</taxon>
        <taxon>Nematoda</taxon>
        <taxon>Chromadorea</taxon>
        <taxon>Rhabditida</taxon>
        <taxon>Tylenchina</taxon>
        <taxon>Panagrolaimomorpha</taxon>
        <taxon>Strongyloidoidea</taxon>
        <taxon>Steinernematidae</taxon>
        <taxon>Steinernema</taxon>
    </lineage>
</organism>
<keyword evidence="3" id="KW-0862">Zinc</keyword>
<evidence type="ECO:0000259" key="6">
    <source>
        <dbReference type="PROSITE" id="PS50089"/>
    </source>
</evidence>
<dbReference type="AlphaFoldDB" id="A0AA39LXP4"/>
<dbReference type="GO" id="GO:0006511">
    <property type="term" value="P:ubiquitin-dependent protein catabolic process"/>
    <property type="evidence" value="ECO:0007669"/>
    <property type="project" value="TreeGrafter"/>
</dbReference>
<evidence type="ECO:0000313" key="8">
    <source>
        <dbReference type="Proteomes" id="UP001175271"/>
    </source>
</evidence>
<dbReference type="PROSITE" id="PS50089">
    <property type="entry name" value="ZF_RING_2"/>
    <property type="match status" value="1"/>
</dbReference>
<gene>
    <name evidence="7" type="ORF">QR680_006813</name>
</gene>
<dbReference type="SUPFAM" id="SSF57850">
    <property type="entry name" value="RING/U-box"/>
    <property type="match status" value="1"/>
</dbReference>
<keyword evidence="8" id="KW-1185">Reference proteome</keyword>
<dbReference type="Pfam" id="PF13639">
    <property type="entry name" value="zf-RING_2"/>
    <property type="match status" value="1"/>
</dbReference>
<protein>
    <recommendedName>
        <fullName evidence="6">RING-type domain-containing protein</fullName>
    </recommendedName>
</protein>
<evidence type="ECO:0000256" key="5">
    <source>
        <dbReference type="SAM" id="MobiDB-lite"/>
    </source>
</evidence>
<feature type="compositionally biased region" description="Polar residues" evidence="5">
    <location>
        <begin position="82"/>
        <end position="92"/>
    </location>
</feature>
<dbReference type="GO" id="GO:0008270">
    <property type="term" value="F:zinc ion binding"/>
    <property type="evidence" value="ECO:0007669"/>
    <property type="project" value="UniProtKB-KW"/>
</dbReference>
<evidence type="ECO:0000313" key="7">
    <source>
        <dbReference type="EMBL" id="KAK0413448.1"/>
    </source>
</evidence>
<dbReference type="InterPro" id="IPR001841">
    <property type="entry name" value="Znf_RING"/>
</dbReference>
<dbReference type="Gene3D" id="3.30.40.10">
    <property type="entry name" value="Zinc/RING finger domain, C3HC4 (zinc finger)"/>
    <property type="match status" value="1"/>
</dbReference>
<dbReference type="GO" id="GO:0005634">
    <property type="term" value="C:nucleus"/>
    <property type="evidence" value="ECO:0007669"/>
    <property type="project" value="TreeGrafter"/>
</dbReference>
<reference evidence="7" key="1">
    <citation type="submission" date="2023-06" db="EMBL/GenBank/DDBJ databases">
        <title>Genomic analysis of the entomopathogenic nematode Steinernema hermaphroditum.</title>
        <authorList>
            <person name="Schwarz E.M."/>
            <person name="Heppert J.K."/>
            <person name="Baniya A."/>
            <person name="Schwartz H.T."/>
            <person name="Tan C.-H."/>
            <person name="Antoshechkin I."/>
            <person name="Sternberg P.W."/>
            <person name="Goodrich-Blair H."/>
            <person name="Dillman A.R."/>
        </authorList>
    </citation>
    <scope>NUCLEOTIDE SEQUENCE</scope>
    <source>
        <strain evidence="7">PS9179</strain>
        <tissue evidence="7">Whole animal</tissue>
    </source>
</reference>
<name>A0AA39LXP4_9BILA</name>
<dbReference type="GO" id="GO:0061630">
    <property type="term" value="F:ubiquitin protein ligase activity"/>
    <property type="evidence" value="ECO:0007669"/>
    <property type="project" value="TreeGrafter"/>
</dbReference>
<sequence length="296" mass="33454">MFEIEIAAIFTLVMADLNENTRVDYFCHQCSLQFHTYAPTLVCAHCRQGFIERIPRPDDFPAAHMPPALSLIVSRLAHTPNPALNVQGQESQQAHEEQNTLQQPGQEQQQARILDNFAMLDSDEEEMLMGDDDYSTELEEFLRDVDAVREQQQQNEEAAVHGAAGGARPHVHRVGRGIIVHFVGDEVAFNPALNVMEITVHPNLLAQVLDRIADTDIERLPMTKVTAEQTDKLCTTCRDNLHEGEEVGRLDCGHLFHRPCIVPWLQRHSTCPVCRDRIDPSKWTLQGVPDDVIQLE</sequence>
<evidence type="ECO:0000256" key="2">
    <source>
        <dbReference type="ARBA" id="ARBA00022771"/>
    </source>
</evidence>
<dbReference type="EMBL" id="JAUCMV010000003">
    <property type="protein sequence ID" value="KAK0413448.1"/>
    <property type="molecule type" value="Genomic_DNA"/>
</dbReference>
<feature type="domain" description="RING-type" evidence="6">
    <location>
        <begin position="234"/>
        <end position="275"/>
    </location>
</feature>
<dbReference type="InterPro" id="IPR051834">
    <property type="entry name" value="RING_finger_E3_ligase"/>
</dbReference>
<dbReference type="Proteomes" id="UP001175271">
    <property type="component" value="Unassembled WGS sequence"/>
</dbReference>
<comment type="caution">
    <text evidence="7">The sequence shown here is derived from an EMBL/GenBank/DDBJ whole genome shotgun (WGS) entry which is preliminary data.</text>
</comment>
<feature type="region of interest" description="Disordered" evidence="5">
    <location>
        <begin position="82"/>
        <end position="108"/>
    </location>
</feature>
<dbReference type="SMART" id="SM00184">
    <property type="entry name" value="RING"/>
    <property type="match status" value="1"/>
</dbReference>